<keyword evidence="2" id="KW-1185">Reference proteome</keyword>
<gene>
    <name evidence="1" type="ORF">SAMN02982931_04306</name>
</gene>
<organism evidence="1 2">
    <name type="scientific">Bauldia litoralis</name>
    <dbReference type="NCBI Taxonomy" id="665467"/>
    <lineage>
        <taxon>Bacteria</taxon>
        <taxon>Pseudomonadati</taxon>
        <taxon>Pseudomonadota</taxon>
        <taxon>Alphaproteobacteria</taxon>
        <taxon>Hyphomicrobiales</taxon>
        <taxon>Kaistiaceae</taxon>
        <taxon>Bauldia</taxon>
    </lineage>
</organism>
<dbReference type="EMBL" id="FMXQ01000011">
    <property type="protein sequence ID" value="SDB54582.1"/>
    <property type="molecule type" value="Genomic_DNA"/>
</dbReference>
<accession>A0A1G6EB48</accession>
<proteinExistence type="predicted"/>
<evidence type="ECO:0000313" key="1">
    <source>
        <dbReference type="EMBL" id="SDB54582.1"/>
    </source>
</evidence>
<dbReference type="Proteomes" id="UP000199071">
    <property type="component" value="Unassembled WGS sequence"/>
</dbReference>
<dbReference type="STRING" id="665467.SAMN02982931_04306"/>
<reference evidence="1 2" key="1">
    <citation type="submission" date="2016-10" db="EMBL/GenBank/DDBJ databases">
        <authorList>
            <person name="de Groot N.N."/>
        </authorList>
    </citation>
    <scope>NUCLEOTIDE SEQUENCE [LARGE SCALE GENOMIC DNA]</scope>
    <source>
        <strain evidence="1 2">ATCC 35022</strain>
    </source>
</reference>
<protein>
    <submittedName>
        <fullName evidence="1">Uncharacterized protein</fullName>
    </submittedName>
</protein>
<name>A0A1G6EB48_9HYPH</name>
<dbReference type="AlphaFoldDB" id="A0A1G6EB48"/>
<evidence type="ECO:0000313" key="2">
    <source>
        <dbReference type="Proteomes" id="UP000199071"/>
    </source>
</evidence>
<sequence>MSCSTLFAAHVIPGERPDYARATAEDDYYAEHQGMALTLRMPAITFARLRFAVSAFRSAYMSYGLAR</sequence>